<accession>A0A9Q4B1J5</accession>
<keyword evidence="2" id="KW-1185">Reference proteome</keyword>
<dbReference type="OrthoDB" id="2878733at2"/>
<reference evidence="1" key="1">
    <citation type="submission" date="2020-06" db="EMBL/GenBank/DDBJ databases">
        <title>Insight into the genomes of haloalkaliphilic bacilli from Kenyan soda lakes.</title>
        <authorList>
            <person name="Mwirichia R."/>
            <person name="Villamizar G.C."/>
            <person name="Poehlein A."/>
            <person name="Mugweru J."/>
            <person name="Kipnyargis A."/>
            <person name="Kiplimo D."/>
            <person name="Orwa P."/>
            <person name="Daniel R."/>
        </authorList>
    </citation>
    <scope>NUCLEOTIDE SEQUENCE</scope>
    <source>
        <strain evidence="1">B1096_S55</strain>
    </source>
</reference>
<dbReference type="EMBL" id="JABXYM010000001">
    <property type="protein sequence ID" value="MCR6096624.1"/>
    <property type="molecule type" value="Genomic_DNA"/>
</dbReference>
<organism evidence="1 2">
    <name type="scientific">Salipaludibacillus agaradhaerens</name>
    <name type="common">Bacillus agaradhaerens</name>
    <dbReference type="NCBI Taxonomy" id="76935"/>
    <lineage>
        <taxon>Bacteria</taxon>
        <taxon>Bacillati</taxon>
        <taxon>Bacillota</taxon>
        <taxon>Bacilli</taxon>
        <taxon>Bacillales</taxon>
        <taxon>Bacillaceae</taxon>
    </lineage>
</organism>
<sequence>MHSKNTVRYFCEVYLSGNKYYFKQEIITNDSWENTDSLYWGKKRPITAKTFNYWKKRGYQCRTVYLYNQPAEIIPFDRSVR</sequence>
<proteinExistence type="predicted"/>
<dbReference type="RefSeq" id="WP_078576964.1">
    <property type="nucleotide sequence ID" value="NZ_JABXYM010000001.1"/>
</dbReference>
<dbReference type="Proteomes" id="UP001057753">
    <property type="component" value="Unassembled WGS sequence"/>
</dbReference>
<evidence type="ECO:0000313" key="2">
    <source>
        <dbReference type="Proteomes" id="UP001057753"/>
    </source>
</evidence>
<comment type="caution">
    <text evidence="1">The sequence shown here is derived from an EMBL/GenBank/DDBJ whole genome shotgun (WGS) entry which is preliminary data.</text>
</comment>
<gene>
    <name evidence="1" type="ORF">HXA33_08650</name>
</gene>
<evidence type="ECO:0000313" key="1">
    <source>
        <dbReference type="EMBL" id="MCR6096624.1"/>
    </source>
</evidence>
<dbReference type="AlphaFoldDB" id="A0A9Q4B1J5"/>
<name>A0A9Q4B1J5_SALAG</name>
<protein>
    <submittedName>
        <fullName evidence="1">Uncharacterized protein</fullName>
    </submittedName>
</protein>